<protein>
    <submittedName>
        <fullName evidence="4">TLP18.3/Psb32/MOLO-1 phosphatase superfamily protein</fullName>
    </submittedName>
</protein>
<comment type="caution">
    <text evidence="4">The sequence shown here is derived from an EMBL/GenBank/DDBJ whole genome shotgun (WGS) entry which is preliminary data.</text>
</comment>
<dbReference type="Proteomes" id="UP000239485">
    <property type="component" value="Unassembled WGS sequence"/>
</dbReference>
<dbReference type="AlphaFoldDB" id="A0A2S6IME1"/>
<gene>
    <name evidence="4" type="ORF">CLV92_106199</name>
</gene>
<keyword evidence="1" id="KW-0175">Coiled coil</keyword>
<accession>A0A2S6IME1</accession>
<reference evidence="4 5" key="1">
    <citation type="submission" date="2018-02" db="EMBL/GenBank/DDBJ databases">
        <title>Genomic Encyclopedia of Archaeal and Bacterial Type Strains, Phase II (KMG-II): from individual species to whole genera.</title>
        <authorList>
            <person name="Goeker M."/>
        </authorList>
    </citation>
    <scope>NUCLEOTIDE SEQUENCE [LARGE SCALE GENOMIC DNA]</scope>
    <source>
        <strain evidence="4 5">DSM 22857</strain>
    </source>
</reference>
<keyword evidence="2" id="KW-1133">Transmembrane helix</keyword>
<dbReference type="InterPro" id="IPR007621">
    <property type="entry name" value="TPM_dom"/>
</dbReference>
<keyword evidence="2" id="KW-0472">Membrane</keyword>
<evidence type="ECO:0000313" key="5">
    <source>
        <dbReference type="Proteomes" id="UP000239485"/>
    </source>
</evidence>
<feature type="coiled-coil region" evidence="1">
    <location>
        <begin position="330"/>
        <end position="385"/>
    </location>
</feature>
<dbReference type="Pfam" id="PF04536">
    <property type="entry name" value="TPM_phosphatase"/>
    <property type="match status" value="1"/>
</dbReference>
<organism evidence="4 5">
    <name type="scientific">Kineococcus xinjiangensis</name>
    <dbReference type="NCBI Taxonomy" id="512762"/>
    <lineage>
        <taxon>Bacteria</taxon>
        <taxon>Bacillati</taxon>
        <taxon>Actinomycetota</taxon>
        <taxon>Actinomycetes</taxon>
        <taxon>Kineosporiales</taxon>
        <taxon>Kineosporiaceae</taxon>
        <taxon>Kineococcus</taxon>
    </lineage>
</organism>
<proteinExistence type="predicted"/>
<sequence>MLRQTGAVDQARTPRPRTWLAALLTAAAVLLTGPVPAGAVPPTRLDQQVTDEVGALSGAEAQVRTELQELQAEDGIELWVAYVDGFDGLNGQQWAQQTFQLNGFGADDVLLAVAVGERSYGYWAAPDARISEAELDAVARSAVEPELAQDDWAAAVVAAADGIGDTVGAGAGGAVEEGVAPGGATPGSATAGGATSGGGLGGALLLLLLLGGAVLLVVVFLVRRRGSSSAPARAAAREQDPFAGEPTDALDQRANALLVQADDAVRSSAQELEFARAEFGDQETAAFAAALERARAALTAAFQIRQQLDDEQPETEPQRRQMLARIITSCTEAGEQLDAEAQRVEELRDLVGNAPQRLERVQGEAAQLRAQVEPARRQVEQLVQRYGVEALVGVDDDPDEALARLEAAEAAVAEGRAAVVDPNAGAAVVAAVRTAQEACAQARQLLQAVPKVAADLERAREELPVAVERVRADLAQAEDLRSGSKVVVEAVARARAALATAGAEGGRNPLGALHRLVEAERGLEGALGQVREAQEARRREAAALEQALMVARAEIDAAEDFIATRRGAVGGTARTRLVEAQRHYSRAVALHGDDPRQALEHARTAVALAEQATQLAHADVDVWRSTSSYGYGGGYGRRSSGGADVLMGAVLGGILAGGGTRRSSGWGGGFSGGGGFGGGGFGGGGSFGGGGGGFGGGGRF</sequence>
<evidence type="ECO:0000256" key="1">
    <source>
        <dbReference type="SAM" id="Coils"/>
    </source>
</evidence>
<dbReference type="EMBL" id="PTJD01000006">
    <property type="protein sequence ID" value="PPK95378.1"/>
    <property type="molecule type" value="Genomic_DNA"/>
</dbReference>
<feature type="transmembrane region" description="Helical" evidence="2">
    <location>
        <begin position="200"/>
        <end position="222"/>
    </location>
</feature>
<evidence type="ECO:0000259" key="3">
    <source>
        <dbReference type="Pfam" id="PF04536"/>
    </source>
</evidence>
<dbReference type="Gene3D" id="3.10.310.50">
    <property type="match status" value="1"/>
</dbReference>
<evidence type="ECO:0000313" key="4">
    <source>
        <dbReference type="EMBL" id="PPK95378.1"/>
    </source>
</evidence>
<evidence type="ECO:0000256" key="2">
    <source>
        <dbReference type="SAM" id="Phobius"/>
    </source>
</evidence>
<name>A0A2S6IME1_9ACTN</name>
<feature type="domain" description="TPM" evidence="3">
    <location>
        <begin position="49"/>
        <end position="165"/>
    </location>
</feature>
<keyword evidence="2" id="KW-0812">Transmembrane</keyword>
<keyword evidence="5" id="KW-1185">Reference proteome</keyword>